<dbReference type="AlphaFoldDB" id="A0A6J7KCQ1"/>
<dbReference type="InterPro" id="IPR023210">
    <property type="entry name" value="NADP_OxRdtase_dom"/>
</dbReference>
<name>A0A6J7KCQ1_9ZZZZ</name>
<dbReference type="InterPro" id="IPR036812">
    <property type="entry name" value="NAD(P)_OxRdtase_dom_sf"/>
</dbReference>
<dbReference type="PANTHER" id="PTHR43364">
    <property type="entry name" value="NADH-SPECIFIC METHYLGLYOXAL REDUCTASE-RELATED"/>
    <property type="match status" value="1"/>
</dbReference>
<dbReference type="GO" id="GO:0005829">
    <property type="term" value="C:cytosol"/>
    <property type="evidence" value="ECO:0007669"/>
    <property type="project" value="TreeGrafter"/>
</dbReference>
<dbReference type="Gene3D" id="3.20.20.100">
    <property type="entry name" value="NADP-dependent oxidoreductase domain"/>
    <property type="match status" value="1"/>
</dbReference>
<gene>
    <name evidence="2" type="ORF">UFOPK3874_00099</name>
</gene>
<evidence type="ECO:0000313" key="2">
    <source>
        <dbReference type="EMBL" id="CAB4953606.1"/>
    </source>
</evidence>
<reference evidence="2" key="1">
    <citation type="submission" date="2020-05" db="EMBL/GenBank/DDBJ databases">
        <authorList>
            <person name="Chiriac C."/>
            <person name="Salcher M."/>
            <person name="Ghai R."/>
            <person name="Kavagutti S V."/>
        </authorList>
    </citation>
    <scope>NUCLEOTIDE SEQUENCE</scope>
</reference>
<protein>
    <submittedName>
        <fullName evidence="2">Unannotated protein</fullName>
    </submittedName>
</protein>
<organism evidence="2">
    <name type="scientific">freshwater metagenome</name>
    <dbReference type="NCBI Taxonomy" id="449393"/>
    <lineage>
        <taxon>unclassified sequences</taxon>
        <taxon>metagenomes</taxon>
        <taxon>ecological metagenomes</taxon>
    </lineage>
</organism>
<evidence type="ECO:0000259" key="1">
    <source>
        <dbReference type="Pfam" id="PF00248"/>
    </source>
</evidence>
<dbReference type="CDD" id="cd19081">
    <property type="entry name" value="AKR_AKR9C1"/>
    <property type="match status" value="1"/>
</dbReference>
<sequence length="311" mass="33568">MVSQIEIKGTNLSVHPLCLGGNVFGWSADQEQSFAVLDAYVEAGGNFIDTADVYSSWKEGNHGGESETIIGNWMKSRGNRDQLVIATKVGMWEKQKGLSAGNIKSALEGSLSRLQTDHVDLYYSHEDDSAIPLYETLGTYNELKAAGKIQHAAASNYSIARLREAAHVSESHGYAKYVAVQNKYNVLDCSDFERDIAPGIEGLGIQSIPYYGLARGFLSGKYQPGIAVDSMRAGGAAEYQNERGWATLQAVERIANELSTNPSAVSLAWLRAKGSLPIASARTVAQVREIVQVVHLSPSQVEALDLVSATA</sequence>
<dbReference type="EMBL" id="CAFBNS010000007">
    <property type="protein sequence ID" value="CAB4953606.1"/>
    <property type="molecule type" value="Genomic_DNA"/>
</dbReference>
<dbReference type="Pfam" id="PF00248">
    <property type="entry name" value="Aldo_ket_red"/>
    <property type="match status" value="1"/>
</dbReference>
<dbReference type="InterPro" id="IPR050523">
    <property type="entry name" value="AKR_Detox_Biosynth"/>
</dbReference>
<dbReference type="PANTHER" id="PTHR43364:SF6">
    <property type="entry name" value="OXIDOREDUCTASE-RELATED"/>
    <property type="match status" value="1"/>
</dbReference>
<proteinExistence type="predicted"/>
<dbReference type="SUPFAM" id="SSF51430">
    <property type="entry name" value="NAD(P)-linked oxidoreductase"/>
    <property type="match status" value="1"/>
</dbReference>
<feature type="domain" description="NADP-dependent oxidoreductase" evidence="1">
    <location>
        <begin position="16"/>
        <end position="305"/>
    </location>
</feature>
<accession>A0A6J7KCQ1</accession>